<dbReference type="Proteomes" id="UP000735302">
    <property type="component" value="Unassembled WGS sequence"/>
</dbReference>
<reference evidence="2 3" key="1">
    <citation type="journal article" date="2021" name="Elife">
        <title>Chloroplast acquisition without the gene transfer in kleptoplastic sea slugs, Plakobranchus ocellatus.</title>
        <authorList>
            <person name="Maeda T."/>
            <person name="Takahashi S."/>
            <person name="Yoshida T."/>
            <person name="Shimamura S."/>
            <person name="Takaki Y."/>
            <person name="Nagai Y."/>
            <person name="Toyoda A."/>
            <person name="Suzuki Y."/>
            <person name="Arimoto A."/>
            <person name="Ishii H."/>
            <person name="Satoh N."/>
            <person name="Nishiyama T."/>
            <person name="Hasebe M."/>
            <person name="Maruyama T."/>
            <person name="Minagawa J."/>
            <person name="Obokata J."/>
            <person name="Shigenobu S."/>
        </authorList>
    </citation>
    <scope>NUCLEOTIDE SEQUENCE [LARGE SCALE GENOMIC DNA]</scope>
</reference>
<gene>
    <name evidence="2" type="ORF">PoB_004219300</name>
</gene>
<evidence type="ECO:0000313" key="3">
    <source>
        <dbReference type="Proteomes" id="UP000735302"/>
    </source>
</evidence>
<sequence length="236" mass="25217">MEGQCGRGKQKISCIETHKSWAIGKGYNNFVRLSENRSTPIVQLGPYFQWLKNALLGEIPGLCFASNLTEGVKYVVFLKLETGDTAYRQDYPAIVAERAVIQEMPDYCEVIPSYPKGVDSTNAKVKCPPPRSDPDECIEPPTDAPPELESPPPPPPPGHGKPETEITSATPADEPGAKSPAAGPGNPKPGNTEASYEPVVEGDSDGNSDDGGKDAANILAWNWTLALAVLSSLLCL</sequence>
<dbReference type="AlphaFoldDB" id="A0AAV4BA41"/>
<evidence type="ECO:0000256" key="1">
    <source>
        <dbReference type="SAM" id="MobiDB-lite"/>
    </source>
</evidence>
<comment type="caution">
    <text evidence="2">The sequence shown here is derived from an EMBL/GenBank/DDBJ whole genome shotgun (WGS) entry which is preliminary data.</text>
</comment>
<feature type="region of interest" description="Disordered" evidence="1">
    <location>
        <begin position="119"/>
        <end position="214"/>
    </location>
</feature>
<name>A0AAV4BA41_9GAST</name>
<proteinExistence type="predicted"/>
<evidence type="ECO:0000313" key="2">
    <source>
        <dbReference type="EMBL" id="GFO15688.1"/>
    </source>
</evidence>
<protein>
    <submittedName>
        <fullName evidence="2">Uncharacterized protein</fullName>
    </submittedName>
</protein>
<keyword evidence="3" id="KW-1185">Reference proteome</keyword>
<organism evidence="2 3">
    <name type="scientific">Plakobranchus ocellatus</name>
    <dbReference type="NCBI Taxonomy" id="259542"/>
    <lineage>
        <taxon>Eukaryota</taxon>
        <taxon>Metazoa</taxon>
        <taxon>Spiralia</taxon>
        <taxon>Lophotrochozoa</taxon>
        <taxon>Mollusca</taxon>
        <taxon>Gastropoda</taxon>
        <taxon>Heterobranchia</taxon>
        <taxon>Euthyneura</taxon>
        <taxon>Panpulmonata</taxon>
        <taxon>Sacoglossa</taxon>
        <taxon>Placobranchoidea</taxon>
        <taxon>Plakobranchidae</taxon>
        <taxon>Plakobranchus</taxon>
    </lineage>
</organism>
<dbReference type="EMBL" id="BLXT01004610">
    <property type="protein sequence ID" value="GFO15688.1"/>
    <property type="molecule type" value="Genomic_DNA"/>
</dbReference>
<feature type="compositionally biased region" description="Pro residues" evidence="1">
    <location>
        <begin position="142"/>
        <end position="159"/>
    </location>
</feature>
<accession>A0AAV4BA41</accession>
<feature type="compositionally biased region" description="Low complexity" evidence="1">
    <location>
        <begin position="177"/>
        <end position="191"/>
    </location>
</feature>